<feature type="transmembrane region" description="Helical" evidence="5">
    <location>
        <begin position="60"/>
        <end position="77"/>
    </location>
</feature>
<dbReference type="SUPFAM" id="SSF50182">
    <property type="entry name" value="Sm-like ribonucleoproteins"/>
    <property type="match status" value="1"/>
</dbReference>
<accession>A0A8J6TFE4</accession>
<evidence type="ECO:0000256" key="5">
    <source>
        <dbReference type="SAM" id="Phobius"/>
    </source>
</evidence>
<keyword evidence="2 5" id="KW-0812">Transmembrane</keyword>
<dbReference type="GO" id="GO:0008381">
    <property type="term" value="F:mechanosensitive monoatomic ion channel activity"/>
    <property type="evidence" value="ECO:0007669"/>
    <property type="project" value="InterPro"/>
</dbReference>
<evidence type="ECO:0000256" key="1">
    <source>
        <dbReference type="ARBA" id="ARBA00004370"/>
    </source>
</evidence>
<feature type="transmembrane region" description="Helical" evidence="5">
    <location>
        <begin position="20"/>
        <end position="40"/>
    </location>
</feature>
<feature type="domain" description="Mechanosensitive ion channel MscS" evidence="6">
    <location>
        <begin position="100"/>
        <end position="175"/>
    </location>
</feature>
<dbReference type="Gene3D" id="3.30.70.100">
    <property type="match status" value="1"/>
</dbReference>
<name>A0A8J6TFE4_9CHLR</name>
<dbReference type="Pfam" id="PF00924">
    <property type="entry name" value="MS_channel_2nd"/>
    <property type="match status" value="1"/>
</dbReference>
<evidence type="ECO:0000256" key="2">
    <source>
        <dbReference type="ARBA" id="ARBA00022692"/>
    </source>
</evidence>
<reference evidence="7 8" key="1">
    <citation type="submission" date="2020-08" db="EMBL/GenBank/DDBJ databases">
        <title>Bridging the membrane lipid divide: bacteria of the FCB group superphylum have the potential to synthesize archaeal ether lipids.</title>
        <authorList>
            <person name="Villanueva L."/>
            <person name="Von Meijenfeldt F.A.B."/>
            <person name="Westbye A.B."/>
            <person name="Yadav S."/>
            <person name="Hopmans E.C."/>
            <person name="Dutilh B.E."/>
            <person name="Sinninghe Damste J.S."/>
        </authorList>
    </citation>
    <scope>NUCLEOTIDE SEQUENCE [LARGE SCALE GENOMIC DNA]</scope>
    <source>
        <strain evidence="7">NIOZ-UU36</strain>
    </source>
</reference>
<dbReference type="Proteomes" id="UP000614469">
    <property type="component" value="Unassembled WGS sequence"/>
</dbReference>
<gene>
    <name evidence="7" type="ORF">H8E29_13675</name>
</gene>
<dbReference type="InterPro" id="IPR023408">
    <property type="entry name" value="MscS_beta-dom_sf"/>
</dbReference>
<sequence length="308" mass="35362">MDTITIWLEEMLGLNPDIQFDFLETILTIVLLWLIQRLLVSILNKVVKDIKYRYHWQKGISYLSFFIGLIIIGRIWLSGMQTLVTFLGLLSAGIAIALKDPLMNIAGWLYILARKPFDVGDRVEINNVAGDVIDIRFFQFSILEIGNWVNADQSTGRVLHIPNGMIFISILSNYTQGFQYIWNELEVLITFESNWRKTKKTLEKIVDEFIAPQSADIENSVRQISQPYMINPGTTTPIVYTSVETSGVLLTIRYLCNPRLRRSSSSTLWENILTAFAAAPDIELAYPTQRFYRHTDEKTVLWKNEGEG</sequence>
<dbReference type="PANTHER" id="PTHR30221:SF8">
    <property type="entry name" value="SMALL-CONDUCTANCE MECHANOSENSITIVE CHANNEL"/>
    <property type="match status" value="1"/>
</dbReference>
<dbReference type="Gene3D" id="2.30.30.60">
    <property type="match status" value="1"/>
</dbReference>
<dbReference type="AlphaFoldDB" id="A0A8J6TFE4"/>
<keyword evidence="4 5" id="KW-0472">Membrane</keyword>
<dbReference type="Gene3D" id="1.10.287.1260">
    <property type="match status" value="1"/>
</dbReference>
<dbReference type="EMBL" id="JACNJN010000153">
    <property type="protein sequence ID" value="MBC8336311.1"/>
    <property type="molecule type" value="Genomic_DNA"/>
</dbReference>
<evidence type="ECO:0000259" key="6">
    <source>
        <dbReference type="Pfam" id="PF00924"/>
    </source>
</evidence>
<proteinExistence type="predicted"/>
<keyword evidence="3 5" id="KW-1133">Transmembrane helix</keyword>
<dbReference type="InterPro" id="IPR010920">
    <property type="entry name" value="LSM_dom_sf"/>
</dbReference>
<evidence type="ECO:0000256" key="3">
    <source>
        <dbReference type="ARBA" id="ARBA00022989"/>
    </source>
</evidence>
<evidence type="ECO:0000256" key="4">
    <source>
        <dbReference type="ARBA" id="ARBA00023136"/>
    </source>
</evidence>
<dbReference type="InterPro" id="IPR045275">
    <property type="entry name" value="MscS_archaea/bacteria_type"/>
</dbReference>
<evidence type="ECO:0000313" key="8">
    <source>
        <dbReference type="Proteomes" id="UP000614469"/>
    </source>
</evidence>
<comment type="caution">
    <text evidence="7">The sequence shown here is derived from an EMBL/GenBank/DDBJ whole genome shotgun (WGS) entry which is preliminary data.</text>
</comment>
<protein>
    <submittedName>
        <fullName evidence="7">Mechanosensitive ion channel</fullName>
    </submittedName>
</protein>
<comment type="subcellular location">
    <subcellularLocation>
        <location evidence="1">Membrane</location>
    </subcellularLocation>
</comment>
<dbReference type="GO" id="GO:0016020">
    <property type="term" value="C:membrane"/>
    <property type="evidence" value="ECO:0007669"/>
    <property type="project" value="UniProtKB-SubCell"/>
</dbReference>
<organism evidence="7 8">
    <name type="scientific">Candidatus Desulfolinea nitratireducens</name>
    <dbReference type="NCBI Taxonomy" id="2841698"/>
    <lineage>
        <taxon>Bacteria</taxon>
        <taxon>Bacillati</taxon>
        <taxon>Chloroflexota</taxon>
        <taxon>Anaerolineae</taxon>
        <taxon>Anaerolineales</taxon>
        <taxon>Anaerolineales incertae sedis</taxon>
        <taxon>Candidatus Desulfolinea</taxon>
    </lineage>
</organism>
<evidence type="ECO:0000313" key="7">
    <source>
        <dbReference type="EMBL" id="MBC8336311.1"/>
    </source>
</evidence>
<dbReference type="InterPro" id="IPR006685">
    <property type="entry name" value="MscS_channel_2nd"/>
</dbReference>
<dbReference type="PANTHER" id="PTHR30221">
    <property type="entry name" value="SMALL-CONDUCTANCE MECHANOSENSITIVE CHANNEL"/>
    <property type="match status" value="1"/>
</dbReference>